<dbReference type="AlphaFoldDB" id="A0A0E9U5X5"/>
<reference evidence="1" key="2">
    <citation type="journal article" date="2015" name="Fish Shellfish Immunol.">
        <title>Early steps in the European eel (Anguilla anguilla)-Vibrio vulnificus interaction in the gills: Role of the RtxA13 toxin.</title>
        <authorList>
            <person name="Callol A."/>
            <person name="Pajuelo D."/>
            <person name="Ebbesson L."/>
            <person name="Teles M."/>
            <person name="MacKenzie S."/>
            <person name="Amaro C."/>
        </authorList>
    </citation>
    <scope>NUCLEOTIDE SEQUENCE</scope>
</reference>
<protein>
    <submittedName>
        <fullName evidence="1">Uncharacterized protein</fullName>
    </submittedName>
</protein>
<organism evidence="1">
    <name type="scientific">Anguilla anguilla</name>
    <name type="common">European freshwater eel</name>
    <name type="synonym">Muraena anguilla</name>
    <dbReference type="NCBI Taxonomy" id="7936"/>
    <lineage>
        <taxon>Eukaryota</taxon>
        <taxon>Metazoa</taxon>
        <taxon>Chordata</taxon>
        <taxon>Craniata</taxon>
        <taxon>Vertebrata</taxon>
        <taxon>Euteleostomi</taxon>
        <taxon>Actinopterygii</taxon>
        <taxon>Neopterygii</taxon>
        <taxon>Teleostei</taxon>
        <taxon>Anguilliformes</taxon>
        <taxon>Anguillidae</taxon>
        <taxon>Anguilla</taxon>
    </lineage>
</organism>
<dbReference type="EMBL" id="GBXM01053289">
    <property type="protein sequence ID" value="JAH55288.1"/>
    <property type="molecule type" value="Transcribed_RNA"/>
</dbReference>
<sequence length="32" mass="3811">MQSSHEDLKPYFTLDMTSKHMVKKLHFGLTFL</sequence>
<evidence type="ECO:0000313" key="1">
    <source>
        <dbReference type="EMBL" id="JAH60565.1"/>
    </source>
</evidence>
<dbReference type="EMBL" id="GBXM01037721">
    <property type="protein sequence ID" value="JAH70856.1"/>
    <property type="molecule type" value="Transcribed_RNA"/>
</dbReference>
<accession>A0A0E9U5X5</accession>
<name>A0A0E9U5X5_ANGAN</name>
<proteinExistence type="predicted"/>
<reference evidence="1" key="1">
    <citation type="submission" date="2014-11" db="EMBL/GenBank/DDBJ databases">
        <authorList>
            <person name="Amaro Gonzalez C."/>
        </authorList>
    </citation>
    <scope>NUCLEOTIDE SEQUENCE</scope>
</reference>
<dbReference type="EMBL" id="GBXM01048012">
    <property type="protein sequence ID" value="JAH60565.1"/>
    <property type="molecule type" value="Transcribed_RNA"/>
</dbReference>